<reference evidence="2" key="2">
    <citation type="submission" date="2015-01" db="EMBL/GenBank/DDBJ databases">
        <title>Evolutionary Origins and Diversification of the Mycorrhizal Mutualists.</title>
        <authorList>
            <consortium name="DOE Joint Genome Institute"/>
            <consortium name="Mycorrhizal Genomics Consortium"/>
            <person name="Kohler A."/>
            <person name="Kuo A."/>
            <person name="Nagy L.G."/>
            <person name="Floudas D."/>
            <person name="Copeland A."/>
            <person name="Barry K.W."/>
            <person name="Cichocki N."/>
            <person name="Veneault-Fourrey C."/>
            <person name="LaButti K."/>
            <person name="Lindquist E.A."/>
            <person name="Lipzen A."/>
            <person name="Lundell T."/>
            <person name="Morin E."/>
            <person name="Murat C."/>
            <person name="Riley R."/>
            <person name="Ohm R."/>
            <person name="Sun H."/>
            <person name="Tunlid A."/>
            <person name="Henrissat B."/>
            <person name="Grigoriev I.V."/>
            <person name="Hibbett D.S."/>
            <person name="Martin F."/>
        </authorList>
    </citation>
    <scope>NUCLEOTIDE SEQUENCE [LARGE SCALE GENOMIC DNA]</scope>
    <source>
        <strain evidence="2">F 1598</strain>
    </source>
</reference>
<evidence type="ECO:0000313" key="1">
    <source>
        <dbReference type="EMBL" id="KIM85905.1"/>
    </source>
</evidence>
<evidence type="ECO:0000313" key="2">
    <source>
        <dbReference type="Proteomes" id="UP000054166"/>
    </source>
</evidence>
<dbReference type="InParanoid" id="A0A0C3FPC6"/>
<reference evidence="1 2" key="1">
    <citation type="submission" date="2014-04" db="EMBL/GenBank/DDBJ databases">
        <authorList>
            <consortium name="DOE Joint Genome Institute"/>
            <person name="Kuo A."/>
            <person name="Tarkka M."/>
            <person name="Buscot F."/>
            <person name="Kohler A."/>
            <person name="Nagy L.G."/>
            <person name="Floudas D."/>
            <person name="Copeland A."/>
            <person name="Barry K.W."/>
            <person name="Cichocki N."/>
            <person name="Veneault-Fourrey C."/>
            <person name="LaButti K."/>
            <person name="Lindquist E.A."/>
            <person name="Lipzen A."/>
            <person name="Lundell T."/>
            <person name="Morin E."/>
            <person name="Murat C."/>
            <person name="Sun H."/>
            <person name="Tunlid A."/>
            <person name="Henrissat B."/>
            <person name="Grigoriev I.V."/>
            <person name="Hibbett D.S."/>
            <person name="Martin F."/>
            <person name="Nordberg H.P."/>
            <person name="Cantor M.N."/>
            <person name="Hua S.X."/>
        </authorList>
    </citation>
    <scope>NUCLEOTIDE SEQUENCE [LARGE SCALE GENOMIC DNA]</scope>
    <source>
        <strain evidence="1 2">F 1598</strain>
    </source>
</reference>
<sequence length="105" mass="11977">MGLARSVNFPTSSTCNRTFAVLLLQSHDIFVLLRTITICKETCSLSRNSDARSITITSERVYAYCNTHCHLCSCPRQKYSIKSKIFRPNAYIKINAGESHCRRRT</sequence>
<accession>A0A0C3FPC6</accession>
<protein>
    <submittedName>
        <fullName evidence="1">Uncharacterized protein</fullName>
    </submittedName>
</protein>
<dbReference type="HOGENOM" id="CLU_2237602_0_0_1"/>
<proteinExistence type="predicted"/>
<dbReference type="Proteomes" id="UP000054166">
    <property type="component" value="Unassembled WGS sequence"/>
</dbReference>
<dbReference type="EMBL" id="KN832983">
    <property type="protein sequence ID" value="KIM85905.1"/>
    <property type="molecule type" value="Genomic_DNA"/>
</dbReference>
<organism evidence="1 2">
    <name type="scientific">Piloderma croceum (strain F 1598)</name>
    <dbReference type="NCBI Taxonomy" id="765440"/>
    <lineage>
        <taxon>Eukaryota</taxon>
        <taxon>Fungi</taxon>
        <taxon>Dikarya</taxon>
        <taxon>Basidiomycota</taxon>
        <taxon>Agaricomycotina</taxon>
        <taxon>Agaricomycetes</taxon>
        <taxon>Agaricomycetidae</taxon>
        <taxon>Atheliales</taxon>
        <taxon>Atheliaceae</taxon>
        <taxon>Piloderma</taxon>
    </lineage>
</organism>
<gene>
    <name evidence="1" type="ORF">PILCRDRAFT_328891</name>
</gene>
<keyword evidence="2" id="KW-1185">Reference proteome</keyword>
<name>A0A0C3FPC6_PILCF</name>
<dbReference type="AlphaFoldDB" id="A0A0C3FPC6"/>